<name>A0AAJ2R847_DELAC</name>
<organism evidence="1 2">
    <name type="scientific">Delftia acidovorans</name>
    <name type="common">Pseudomonas acidovorans</name>
    <name type="synonym">Comamonas acidovorans</name>
    <dbReference type="NCBI Taxonomy" id="80866"/>
    <lineage>
        <taxon>Bacteria</taxon>
        <taxon>Pseudomonadati</taxon>
        <taxon>Pseudomonadota</taxon>
        <taxon>Betaproteobacteria</taxon>
        <taxon>Burkholderiales</taxon>
        <taxon>Comamonadaceae</taxon>
        <taxon>Delftia</taxon>
    </lineage>
</organism>
<dbReference type="AlphaFoldDB" id="A0AAJ2R847"/>
<dbReference type="RefSeq" id="WP_319076799.1">
    <property type="nucleotide sequence ID" value="NZ_JAWWMZ010000018.1"/>
</dbReference>
<comment type="caution">
    <text evidence="1">The sequence shown here is derived from an EMBL/GenBank/DDBJ whole genome shotgun (WGS) entry which is preliminary data.</text>
</comment>
<gene>
    <name evidence="1" type="ORF">SGN30_29370</name>
</gene>
<sequence>MLTKERADINTEVLSLKQASMSRALMAARKAVNTGLLRTRSSSSKVAYTRELRVKSS</sequence>
<accession>A0AAJ2R847</accession>
<reference evidence="1" key="1">
    <citation type="submission" date="2023-11" db="EMBL/GenBank/DDBJ databases">
        <title>Identification and selenium tolerance of Delftia acidovorans R3-25.</title>
        <authorList>
            <person name="Zhang S."/>
            <person name="Liu Y."/>
            <person name="Guo Y."/>
        </authorList>
    </citation>
    <scope>NUCLEOTIDE SEQUENCE</scope>
    <source>
        <strain evidence="1">R3-25</strain>
    </source>
</reference>
<protein>
    <submittedName>
        <fullName evidence="1">Uncharacterized protein</fullName>
    </submittedName>
</protein>
<evidence type="ECO:0000313" key="2">
    <source>
        <dbReference type="Proteomes" id="UP001287445"/>
    </source>
</evidence>
<dbReference type="Proteomes" id="UP001287445">
    <property type="component" value="Unassembled WGS sequence"/>
</dbReference>
<evidence type="ECO:0000313" key="1">
    <source>
        <dbReference type="EMBL" id="MDX4957551.1"/>
    </source>
</evidence>
<dbReference type="EMBL" id="JAWWMZ010000018">
    <property type="protein sequence ID" value="MDX4957551.1"/>
    <property type="molecule type" value="Genomic_DNA"/>
</dbReference>
<proteinExistence type="predicted"/>